<keyword evidence="2" id="KW-1133">Transmembrane helix</keyword>
<organism evidence="5 6">
    <name type="scientific">Hyaloperonospora arabidopsidis (strain Emoy2)</name>
    <name type="common">Downy mildew agent</name>
    <name type="synonym">Peronospora arabidopsidis</name>
    <dbReference type="NCBI Taxonomy" id="559515"/>
    <lineage>
        <taxon>Eukaryota</taxon>
        <taxon>Sar</taxon>
        <taxon>Stramenopiles</taxon>
        <taxon>Oomycota</taxon>
        <taxon>Peronosporomycetes</taxon>
        <taxon>Peronosporales</taxon>
        <taxon>Peronosporaceae</taxon>
        <taxon>Hyaloperonospora</taxon>
    </lineage>
</organism>
<dbReference type="AlphaFoldDB" id="M4BK41"/>
<sequence>MLKLETGLFIATTALVSVQASGYSNEDQAIWLDRHNYFRMAALPWSAGNMRRIGWDADLATKAASIASKCSATTSRGVNVFLQASSNGSSSAIDEAIQQWVIETAVSTIESMPQPGSSGLDVGVGVYNSYSQVVWASTTHVGCGTKECADGIMVVCKYSPAGNDGESAWYHHAPQASECPDGTVASHGLCLEEGDVANTRIAPIPAGRHSYEVYPAFVPDLHTVLITTAREIAKGRKIDPSHGDRTSSTVSGEADTAESTLKESELSTTEGMIDLDAEKSQSGTKIPSKTGSPTKEDDSNDLARGTVKAGSNTGLPFYHVIESPDSHKKGSSSTMEEDISLTTSNEHQEKGESHEAEEVTSIRQMFGMFLLGIGAVAGILLFVHCTTSSER</sequence>
<feature type="chain" id="PRO_5004048938" description="SCP domain-containing protein" evidence="3">
    <location>
        <begin position="21"/>
        <end position="391"/>
    </location>
</feature>
<evidence type="ECO:0000313" key="6">
    <source>
        <dbReference type="Proteomes" id="UP000011713"/>
    </source>
</evidence>
<dbReference type="InterPro" id="IPR035940">
    <property type="entry name" value="CAP_sf"/>
</dbReference>
<dbReference type="InterPro" id="IPR001283">
    <property type="entry name" value="CRISP-related"/>
</dbReference>
<feature type="compositionally biased region" description="Basic and acidic residues" evidence="1">
    <location>
        <begin position="346"/>
        <end position="356"/>
    </location>
</feature>
<dbReference type="SUPFAM" id="SSF55797">
    <property type="entry name" value="PR-1-like"/>
    <property type="match status" value="1"/>
</dbReference>
<dbReference type="SMART" id="SM00198">
    <property type="entry name" value="SCP"/>
    <property type="match status" value="1"/>
</dbReference>
<keyword evidence="2" id="KW-0472">Membrane</keyword>
<dbReference type="VEuPathDB" id="FungiDB:HpaG806773"/>
<dbReference type="EMBL" id="JH598343">
    <property type="status" value="NOT_ANNOTATED_CDS"/>
    <property type="molecule type" value="Genomic_DNA"/>
</dbReference>
<dbReference type="OMA" id="TNEPSTH"/>
<dbReference type="PANTHER" id="PTHR10334">
    <property type="entry name" value="CYSTEINE-RICH SECRETORY PROTEIN-RELATED"/>
    <property type="match status" value="1"/>
</dbReference>
<feature type="transmembrane region" description="Helical" evidence="2">
    <location>
        <begin position="365"/>
        <end position="383"/>
    </location>
</feature>
<keyword evidence="3" id="KW-0732">Signal</keyword>
<dbReference type="Proteomes" id="UP000011713">
    <property type="component" value="Unassembled WGS sequence"/>
</dbReference>
<protein>
    <recommendedName>
        <fullName evidence="4">SCP domain-containing protein</fullName>
    </recommendedName>
</protein>
<accession>M4BK41</accession>
<dbReference type="InterPro" id="IPR014044">
    <property type="entry name" value="CAP_dom"/>
</dbReference>
<dbReference type="EnsemblProtists" id="HpaT806773">
    <property type="protein sequence ID" value="HpaP806773"/>
    <property type="gene ID" value="HpaG806773"/>
</dbReference>
<evidence type="ECO:0000256" key="2">
    <source>
        <dbReference type="SAM" id="Phobius"/>
    </source>
</evidence>
<evidence type="ECO:0000256" key="1">
    <source>
        <dbReference type="SAM" id="MobiDB-lite"/>
    </source>
</evidence>
<dbReference type="Gene3D" id="3.40.33.10">
    <property type="entry name" value="CAP"/>
    <property type="match status" value="1"/>
</dbReference>
<dbReference type="STRING" id="559515.M4BK41"/>
<dbReference type="PRINTS" id="PR00837">
    <property type="entry name" value="V5TPXLIKE"/>
</dbReference>
<feature type="compositionally biased region" description="Polar residues" evidence="1">
    <location>
        <begin position="280"/>
        <end position="293"/>
    </location>
</feature>
<dbReference type="CDD" id="cd05380">
    <property type="entry name" value="CAP_euk"/>
    <property type="match status" value="1"/>
</dbReference>
<evidence type="ECO:0000259" key="4">
    <source>
        <dbReference type="SMART" id="SM00198"/>
    </source>
</evidence>
<feature type="domain" description="SCP" evidence="4">
    <location>
        <begin position="26"/>
        <end position="166"/>
    </location>
</feature>
<dbReference type="FunFam" id="3.40.33.10:FF:000053">
    <property type="entry name" value="Uncharacterized protein"/>
    <property type="match status" value="1"/>
</dbReference>
<dbReference type="HOGENOM" id="CLU_024842_0_0_1"/>
<feature type="region of interest" description="Disordered" evidence="1">
    <location>
        <begin position="236"/>
        <end position="356"/>
    </location>
</feature>
<evidence type="ECO:0000256" key="3">
    <source>
        <dbReference type="SAM" id="SignalP"/>
    </source>
</evidence>
<keyword evidence="2" id="KW-0812">Transmembrane</keyword>
<reference evidence="5" key="2">
    <citation type="submission" date="2015-06" db="UniProtKB">
        <authorList>
            <consortium name="EnsemblProtists"/>
        </authorList>
    </citation>
    <scope>IDENTIFICATION</scope>
    <source>
        <strain evidence="5">Emoy2</strain>
    </source>
</reference>
<reference evidence="6" key="1">
    <citation type="journal article" date="2010" name="Science">
        <title>Signatures of adaptation to obligate biotrophy in the Hyaloperonospora arabidopsidis genome.</title>
        <authorList>
            <person name="Baxter L."/>
            <person name="Tripathy S."/>
            <person name="Ishaque N."/>
            <person name="Boot N."/>
            <person name="Cabral A."/>
            <person name="Kemen E."/>
            <person name="Thines M."/>
            <person name="Ah-Fong A."/>
            <person name="Anderson R."/>
            <person name="Badejoko W."/>
            <person name="Bittner-Eddy P."/>
            <person name="Boore J.L."/>
            <person name="Chibucos M.C."/>
            <person name="Coates M."/>
            <person name="Dehal P."/>
            <person name="Delehaunty K."/>
            <person name="Dong S."/>
            <person name="Downton P."/>
            <person name="Dumas B."/>
            <person name="Fabro G."/>
            <person name="Fronick C."/>
            <person name="Fuerstenberg S.I."/>
            <person name="Fulton L."/>
            <person name="Gaulin E."/>
            <person name="Govers F."/>
            <person name="Hughes L."/>
            <person name="Humphray S."/>
            <person name="Jiang R.H."/>
            <person name="Judelson H."/>
            <person name="Kamoun S."/>
            <person name="Kyung K."/>
            <person name="Meijer H."/>
            <person name="Minx P."/>
            <person name="Morris P."/>
            <person name="Nelson J."/>
            <person name="Phuntumart V."/>
            <person name="Qutob D."/>
            <person name="Rehmany A."/>
            <person name="Rougon-Cardoso A."/>
            <person name="Ryden P."/>
            <person name="Torto-Alalibo T."/>
            <person name="Studholme D."/>
            <person name="Wang Y."/>
            <person name="Win J."/>
            <person name="Wood J."/>
            <person name="Clifton S.W."/>
            <person name="Rogers J."/>
            <person name="Van den Ackerveken G."/>
            <person name="Jones J.D."/>
            <person name="McDowell J.M."/>
            <person name="Beynon J."/>
            <person name="Tyler B.M."/>
        </authorList>
    </citation>
    <scope>NUCLEOTIDE SEQUENCE [LARGE SCALE GENOMIC DNA]</scope>
    <source>
        <strain evidence="6">Emoy2</strain>
    </source>
</reference>
<proteinExistence type="predicted"/>
<name>M4BK41_HYAAE</name>
<evidence type="ECO:0000313" key="5">
    <source>
        <dbReference type="EnsemblProtists" id="HpaP806773"/>
    </source>
</evidence>
<keyword evidence="6" id="KW-1185">Reference proteome</keyword>
<dbReference type="Pfam" id="PF00188">
    <property type="entry name" value="CAP"/>
    <property type="match status" value="1"/>
</dbReference>
<feature type="compositionally biased region" description="Basic and acidic residues" evidence="1">
    <location>
        <begin position="236"/>
        <end position="245"/>
    </location>
</feature>
<dbReference type="eggNOG" id="KOG3017">
    <property type="taxonomic scope" value="Eukaryota"/>
</dbReference>
<dbReference type="InParanoid" id="M4BK41"/>
<feature type="signal peptide" evidence="3">
    <location>
        <begin position="1"/>
        <end position="20"/>
    </location>
</feature>